<dbReference type="InterPro" id="IPR015661">
    <property type="entry name" value="Bub1/Mad3"/>
</dbReference>
<feature type="compositionally biased region" description="Acidic residues" evidence="5">
    <location>
        <begin position="643"/>
        <end position="664"/>
    </location>
</feature>
<dbReference type="GO" id="GO:0051754">
    <property type="term" value="P:meiotic sister chromatid cohesion, centromeric"/>
    <property type="evidence" value="ECO:0007669"/>
    <property type="project" value="TreeGrafter"/>
</dbReference>
<feature type="compositionally biased region" description="Low complexity" evidence="5">
    <location>
        <begin position="694"/>
        <end position="715"/>
    </location>
</feature>
<keyword evidence="2" id="KW-0158">Chromosome</keyword>
<evidence type="ECO:0008006" key="10">
    <source>
        <dbReference type="Google" id="ProtNLM"/>
    </source>
</evidence>
<dbReference type="GO" id="GO:0004672">
    <property type="term" value="F:protein kinase activity"/>
    <property type="evidence" value="ECO:0007669"/>
    <property type="project" value="InterPro"/>
</dbReference>
<dbReference type="InterPro" id="IPR011009">
    <property type="entry name" value="Kinase-like_dom_sf"/>
</dbReference>
<dbReference type="STRING" id="58919.A0A316Z9Q1"/>
<feature type="domain" description="BUB1 N-terminal" evidence="7">
    <location>
        <begin position="91"/>
        <end position="250"/>
    </location>
</feature>
<evidence type="ECO:0000256" key="2">
    <source>
        <dbReference type="ARBA" id="ARBA00022454"/>
    </source>
</evidence>
<feature type="compositionally biased region" description="Basic and acidic residues" evidence="5">
    <location>
        <begin position="822"/>
        <end position="831"/>
    </location>
</feature>
<evidence type="ECO:0000256" key="5">
    <source>
        <dbReference type="SAM" id="MobiDB-lite"/>
    </source>
</evidence>
<feature type="compositionally biased region" description="Low complexity" evidence="5">
    <location>
        <begin position="871"/>
        <end position="885"/>
    </location>
</feature>
<evidence type="ECO:0000313" key="8">
    <source>
        <dbReference type="EMBL" id="PWN98311.1"/>
    </source>
</evidence>
<dbReference type="GO" id="GO:0032991">
    <property type="term" value="C:protein-containing complex"/>
    <property type="evidence" value="ECO:0007669"/>
    <property type="project" value="UniProtKB-ARBA"/>
</dbReference>
<dbReference type="PANTHER" id="PTHR14030">
    <property type="entry name" value="MITOTIC CHECKPOINT SERINE/THREONINE-PROTEIN KINASE BUB1"/>
    <property type="match status" value="1"/>
</dbReference>
<sequence length="1393" mass="149666">MTGAPLQSLQPAQTPMRPSAVSSLLKTPARTPGGGLEQTSCTPVIDIARLEAAKENITRSAAGRSAVALSSTLALPPSERARALSERAVEFELECSSATASGTEVDDPLEPWTRYVQWALDSYPAHAPRLVQLLERATRAFKGHTRYAQDVRYLRLWVQYARVCDKPQHIFQFLLAQEIGTALAALYEELALVLENVGSYDQADSTYKLGIARSAEPVDRIRRKYREFQARVTASTAMDAAAGEAPPFRAILAAAMASADRSTLGERVQSNGRSAGVGPSRSANVVRGLGGNAGLAGSRLMPAQNNGRKLDVFRDDDIVSAGGGPAGWDELGSQAVRGQEATGSTARPWKGEVLPQRAPKRPLAMPTPSRDEGRALAVFKDSDEEDTPPRKAAVAKGLFAESEEDKAAQRLRDDPLAFYGADTKRSLTEAEVRAARGAARSAVPSRSRREAAPAAAASKAPTGKREERLKLPVHMMYRLAHVDAYSTPPAGVDAGEMSVEELIALQRGIELDVHKDPWAHLNDFIGVWLPRPLEEPEVEQDAFDDDVEMEVDETQESLQTAGPASPPAVAQAVYDSPEAKRPASPPAAPSPRAAPPPSAFAAEEDSDEEPAPRVRRQGGRRMGEPTVTMVTAAALAEVNGYFNEDESSDSDDSTDEDDEDEDELLPLAHRAPASMLSGSRDVPPTPTPMARHVPAPAMQALAPAAAPEQVAAPQPSFAPAAVPATPAKSAFGASSGAVRKPLAAVPRLETEIAASRAQRVDPGAFAEEDEESESDGEAEAELDGNGNPLHEHMFHNLTRVTEVTEMTRFTMANRTPGHTTSRTRDSRRSQIDSRILEAAEDSVLREQVGGDMLLLDRSAAAPADIDRSWASSSGQEGEGELSGSLDWDRQKSDLSKGYTIARAADDQTGRLGHQRLGETLILKEDEDEDSISVVQPASPALQAAAIPNPCSPCDPDVISAILAGLELPLESSPDFVDLSSQPAEGRLAALRKRSKAHMRRSTASSGASSSTKEWKVDIDGHPFLVRALLGEGGFGSVFLAEDVTGCAPPKRKAIGGVMGDSSFSNGLADLSIDSEAEEDEEEAERKRLVAVKVESPPNRWEFYILGQLRARLDAATLSSIISARRFYTYADESFLLLEYAEKGTLLDVVNTAASAGVASASLAAGGSGGGQTGVDEVLAIFFTIELMRLVDALHSAGFIHGDLKIDNCLLRLDEAPSGQTWSNAYARDGSAGWASKGITLIDFGRAIDVTRMPAGQGFVADWNADERDCPEMREGRAWTYQPDYFGVASVAYCLLFGRYIETAATTGEDGRTRYRIAQPLRRYWQVDLWGRLFDVLLNPVSVRADGALPITDELREIRADMEDWLEINCGKGGRHLKGSLRKLEVAAMARSLA</sequence>
<dbReference type="InterPro" id="IPR013212">
    <property type="entry name" value="Mad3/Bub1_I"/>
</dbReference>
<dbReference type="GO" id="GO:0005524">
    <property type="term" value="F:ATP binding"/>
    <property type="evidence" value="ECO:0007669"/>
    <property type="project" value="InterPro"/>
</dbReference>
<feature type="region of interest" description="Disordered" evidence="5">
    <location>
        <begin position="752"/>
        <end position="791"/>
    </location>
</feature>
<dbReference type="OrthoDB" id="248495at2759"/>
<dbReference type="GO" id="GO:0005634">
    <property type="term" value="C:nucleus"/>
    <property type="evidence" value="ECO:0007669"/>
    <property type="project" value="TreeGrafter"/>
</dbReference>
<reference evidence="8 9" key="1">
    <citation type="journal article" date="2018" name="Mol. Biol. Evol.">
        <title>Broad Genomic Sampling Reveals a Smut Pathogenic Ancestry of the Fungal Clade Ustilaginomycotina.</title>
        <authorList>
            <person name="Kijpornyongpan T."/>
            <person name="Mondo S.J."/>
            <person name="Barry K."/>
            <person name="Sandor L."/>
            <person name="Lee J."/>
            <person name="Lipzen A."/>
            <person name="Pangilinan J."/>
            <person name="LaButti K."/>
            <person name="Hainaut M."/>
            <person name="Henrissat B."/>
            <person name="Grigoriev I.V."/>
            <person name="Spatafora J.W."/>
            <person name="Aime M.C."/>
        </authorList>
    </citation>
    <scope>NUCLEOTIDE SEQUENCE [LARGE SCALE GENOMIC DNA]</scope>
    <source>
        <strain evidence="8 9">MCA 4186</strain>
    </source>
</reference>
<dbReference type="InterPro" id="IPR008271">
    <property type="entry name" value="Ser/Thr_kinase_AS"/>
</dbReference>
<dbReference type="SMART" id="SM00777">
    <property type="entry name" value="Mad3_BUB1_I"/>
    <property type="match status" value="1"/>
</dbReference>
<feature type="region of interest" description="Disordered" evidence="5">
    <location>
        <begin position="866"/>
        <end position="888"/>
    </location>
</feature>
<dbReference type="CDD" id="cd13981">
    <property type="entry name" value="STKc_Bub1_BubR1"/>
    <property type="match status" value="1"/>
</dbReference>
<feature type="region of interest" description="Disordered" evidence="5">
    <location>
        <begin position="992"/>
        <end position="1012"/>
    </location>
</feature>
<feature type="compositionally biased region" description="Pro residues" evidence="5">
    <location>
        <begin position="583"/>
        <end position="598"/>
    </location>
</feature>
<feature type="domain" description="Protein kinase" evidence="6">
    <location>
        <begin position="1023"/>
        <end position="1393"/>
    </location>
</feature>
<keyword evidence="9" id="KW-1185">Reference proteome</keyword>
<dbReference type="Proteomes" id="UP000245946">
    <property type="component" value="Unassembled WGS sequence"/>
</dbReference>
<dbReference type="EMBL" id="KZ819292">
    <property type="protein sequence ID" value="PWN98311.1"/>
    <property type="molecule type" value="Genomic_DNA"/>
</dbReference>
<feature type="region of interest" description="Disordered" evidence="5">
    <location>
        <begin position="810"/>
        <end position="831"/>
    </location>
</feature>
<dbReference type="GeneID" id="37267258"/>
<dbReference type="PROSITE" id="PS51489">
    <property type="entry name" value="BUB1_N"/>
    <property type="match status" value="1"/>
</dbReference>
<evidence type="ECO:0000256" key="4">
    <source>
        <dbReference type="ARBA" id="ARBA00023328"/>
    </source>
</evidence>
<feature type="region of interest" description="Disordered" evidence="5">
    <location>
        <begin position="550"/>
        <end position="722"/>
    </location>
</feature>
<proteinExistence type="predicted"/>
<dbReference type="PROSITE" id="PS00108">
    <property type="entry name" value="PROTEIN_KINASE_ST"/>
    <property type="match status" value="1"/>
</dbReference>
<feature type="compositionally biased region" description="Low complexity" evidence="5">
    <location>
        <begin position="452"/>
        <end position="461"/>
    </location>
</feature>
<dbReference type="Gene3D" id="1.10.510.10">
    <property type="entry name" value="Transferase(Phosphotransferase) domain 1"/>
    <property type="match status" value="1"/>
</dbReference>
<evidence type="ECO:0000256" key="1">
    <source>
        <dbReference type="ARBA" id="ARBA00004629"/>
    </source>
</evidence>
<organism evidence="8 9">
    <name type="scientific">Tilletiopsis washingtonensis</name>
    <dbReference type="NCBI Taxonomy" id="58919"/>
    <lineage>
        <taxon>Eukaryota</taxon>
        <taxon>Fungi</taxon>
        <taxon>Dikarya</taxon>
        <taxon>Basidiomycota</taxon>
        <taxon>Ustilaginomycotina</taxon>
        <taxon>Exobasidiomycetes</taxon>
        <taxon>Entylomatales</taxon>
        <taxon>Entylomatales incertae sedis</taxon>
        <taxon>Tilletiopsis</taxon>
    </lineage>
</organism>
<keyword evidence="4" id="KW-0137">Centromere</keyword>
<feature type="region of interest" description="Disordered" evidence="5">
    <location>
        <begin position="437"/>
        <end position="468"/>
    </location>
</feature>
<dbReference type="Pfam" id="PF00069">
    <property type="entry name" value="Pkinase"/>
    <property type="match status" value="1"/>
</dbReference>
<feature type="compositionally biased region" description="Low complexity" evidence="5">
    <location>
        <begin position="1001"/>
        <end position="1011"/>
    </location>
</feature>
<name>A0A316Z9Q1_9BASI</name>
<keyword evidence="3" id="KW-0995">Kinetochore</keyword>
<protein>
    <recommendedName>
        <fullName evidence="10">Protein kinase domain-containing protein</fullName>
    </recommendedName>
</protein>
<dbReference type="FunFam" id="1.25.40.430:FF:000003">
    <property type="entry name" value="Checkpoint serine/threonine-protein kinase BUB1"/>
    <property type="match status" value="1"/>
</dbReference>
<comment type="subcellular location">
    <subcellularLocation>
        <location evidence="1">Chromosome</location>
        <location evidence="1">Centromere</location>
        <location evidence="1">Kinetochore</location>
    </subcellularLocation>
</comment>
<feature type="region of interest" description="Disordered" evidence="5">
    <location>
        <begin position="1"/>
        <end position="38"/>
    </location>
</feature>
<feature type="compositionally biased region" description="Acidic residues" evidence="5">
    <location>
        <begin position="766"/>
        <end position="782"/>
    </location>
</feature>
<dbReference type="RefSeq" id="XP_025598590.1">
    <property type="nucleotide sequence ID" value="XM_025739712.1"/>
</dbReference>
<feature type="compositionally biased region" description="Polar residues" evidence="5">
    <location>
        <begin position="1"/>
        <end position="13"/>
    </location>
</feature>
<dbReference type="GO" id="GO:0007094">
    <property type="term" value="P:mitotic spindle assembly checkpoint signaling"/>
    <property type="evidence" value="ECO:0007669"/>
    <property type="project" value="InterPro"/>
</dbReference>
<accession>A0A316Z9Q1</accession>
<dbReference type="Gene3D" id="1.25.40.430">
    <property type="match status" value="1"/>
</dbReference>
<dbReference type="Pfam" id="PF08311">
    <property type="entry name" value="Mad3_BUB1_I"/>
    <property type="match status" value="1"/>
</dbReference>
<evidence type="ECO:0000259" key="7">
    <source>
        <dbReference type="PROSITE" id="PS51489"/>
    </source>
</evidence>
<dbReference type="InterPro" id="IPR000719">
    <property type="entry name" value="Prot_kinase_dom"/>
</dbReference>
<dbReference type="GO" id="GO:0000776">
    <property type="term" value="C:kinetochore"/>
    <property type="evidence" value="ECO:0007669"/>
    <property type="project" value="UniProtKB-KW"/>
</dbReference>
<gene>
    <name evidence="8" type="ORF">FA09DRAFT_25430</name>
</gene>
<dbReference type="SUPFAM" id="SSF56112">
    <property type="entry name" value="Protein kinase-like (PK-like)"/>
    <property type="match status" value="1"/>
</dbReference>
<dbReference type="PANTHER" id="PTHR14030:SF4">
    <property type="entry name" value="BUB1 KINASE, ISOFORM A-RELATED"/>
    <property type="match status" value="1"/>
</dbReference>
<dbReference type="PROSITE" id="PS50011">
    <property type="entry name" value="PROTEIN_KINASE_DOM"/>
    <property type="match status" value="1"/>
</dbReference>
<dbReference type="SMART" id="SM00220">
    <property type="entry name" value="S_TKc"/>
    <property type="match status" value="1"/>
</dbReference>
<evidence type="ECO:0000259" key="6">
    <source>
        <dbReference type="PROSITE" id="PS50011"/>
    </source>
</evidence>
<evidence type="ECO:0000256" key="3">
    <source>
        <dbReference type="ARBA" id="ARBA00022838"/>
    </source>
</evidence>
<evidence type="ECO:0000313" key="9">
    <source>
        <dbReference type="Proteomes" id="UP000245946"/>
    </source>
</evidence>